<gene>
    <name evidence="2" type="ORF">OLEA9_A094900</name>
</gene>
<dbReference type="Gramene" id="OE9A094900T1">
    <property type="protein sequence ID" value="OE9A094900C1"/>
    <property type="gene ID" value="OE9A094900"/>
</dbReference>
<proteinExistence type="predicted"/>
<dbReference type="Proteomes" id="UP000594638">
    <property type="component" value="Unassembled WGS sequence"/>
</dbReference>
<dbReference type="EMBL" id="CACTIH010004473">
    <property type="protein sequence ID" value="CAA2990908.1"/>
    <property type="molecule type" value="Genomic_DNA"/>
</dbReference>
<comment type="caution">
    <text evidence="2">The sequence shown here is derived from an EMBL/GenBank/DDBJ whole genome shotgun (WGS) entry which is preliminary data.</text>
</comment>
<protein>
    <submittedName>
        <fullName evidence="2">Uncharacterized protein</fullName>
    </submittedName>
</protein>
<evidence type="ECO:0000313" key="2">
    <source>
        <dbReference type="EMBL" id="CAA2990908.1"/>
    </source>
</evidence>
<evidence type="ECO:0000256" key="1">
    <source>
        <dbReference type="SAM" id="MobiDB-lite"/>
    </source>
</evidence>
<keyword evidence="3" id="KW-1185">Reference proteome</keyword>
<accession>A0A8S0SEY8</accession>
<feature type="compositionally biased region" description="Basic and acidic residues" evidence="1">
    <location>
        <begin position="112"/>
        <end position="124"/>
    </location>
</feature>
<feature type="compositionally biased region" description="Polar residues" evidence="1">
    <location>
        <begin position="84"/>
        <end position="101"/>
    </location>
</feature>
<dbReference type="AlphaFoldDB" id="A0A8S0SEY8"/>
<organism evidence="2 3">
    <name type="scientific">Olea europaea subsp. europaea</name>
    <dbReference type="NCBI Taxonomy" id="158383"/>
    <lineage>
        <taxon>Eukaryota</taxon>
        <taxon>Viridiplantae</taxon>
        <taxon>Streptophyta</taxon>
        <taxon>Embryophyta</taxon>
        <taxon>Tracheophyta</taxon>
        <taxon>Spermatophyta</taxon>
        <taxon>Magnoliopsida</taxon>
        <taxon>eudicotyledons</taxon>
        <taxon>Gunneridae</taxon>
        <taxon>Pentapetalae</taxon>
        <taxon>asterids</taxon>
        <taxon>lamiids</taxon>
        <taxon>Lamiales</taxon>
        <taxon>Oleaceae</taxon>
        <taxon>Oleeae</taxon>
        <taxon>Olea</taxon>
    </lineage>
</organism>
<feature type="region of interest" description="Disordered" evidence="1">
    <location>
        <begin position="49"/>
        <end position="136"/>
    </location>
</feature>
<reference evidence="2 3" key="1">
    <citation type="submission" date="2019-12" db="EMBL/GenBank/DDBJ databases">
        <authorList>
            <person name="Alioto T."/>
            <person name="Alioto T."/>
            <person name="Gomez Garrido J."/>
        </authorList>
    </citation>
    <scope>NUCLEOTIDE SEQUENCE [LARGE SCALE GENOMIC DNA]</scope>
</reference>
<name>A0A8S0SEY8_OLEEU</name>
<sequence>MVPDANKLPYQSVAMHLYLATQILPANRPLGVLRVPLGRGRFQPRLGEACAPGGRAPGGVLHEAPRGATRRMRRAAGQIPSVRPKTTNLSVSTQAKATSEQRGLKRNGTEQNKMERNGTERNGAEQRGTARNGAPITSFITGFTVPHSRAHADTEIKGVNP</sequence>
<evidence type="ECO:0000313" key="3">
    <source>
        <dbReference type="Proteomes" id="UP000594638"/>
    </source>
</evidence>